<evidence type="ECO:0000256" key="1">
    <source>
        <dbReference type="SAM" id="Phobius"/>
    </source>
</evidence>
<feature type="transmembrane region" description="Helical" evidence="1">
    <location>
        <begin position="46"/>
        <end position="69"/>
    </location>
</feature>
<organism evidence="2 3">
    <name type="scientific">Mycena pura</name>
    <dbReference type="NCBI Taxonomy" id="153505"/>
    <lineage>
        <taxon>Eukaryota</taxon>
        <taxon>Fungi</taxon>
        <taxon>Dikarya</taxon>
        <taxon>Basidiomycota</taxon>
        <taxon>Agaricomycotina</taxon>
        <taxon>Agaricomycetes</taxon>
        <taxon>Agaricomycetidae</taxon>
        <taxon>Agaricales</taxon>
        <taxon>Marasmiineae</taxon>
        <taxon>Mycenaceae</taxon>
        <taxon>Mycena</taxon>
    </lineage>
</organism>
<reference evidence="2" key="1">
    <citation type="submission" date="2023-03" db="EMBL/GenBank/DDBJ databases">
        <title>Massive genome expansion in bonnet fungi (Mycena s.s.) driven by repeated elements and novel gene families across ecological guilds.</title>
        <authorList>
            <consortium name="Lawrence Berkeley National Laboratory"/>
            <person name="Harder C.B."/>
            <person name="Miyauchi S."/>
            <person name="Viragh M."/>
            <person name="Kuo A."/>
            <person name="Thoen E."/>
            <person name="Andreopoulos B."/>
            <person name="Lu D."/>
            <person name="Skrede I."/>
            <person name="Drula E."/>
            <person name="Henrissat B."/>
            <person name="Morin E."/>
            <person name="Kohler A."/>
            <person name="Barry K."/>
            <person name="LaButti K."/>
            <person name="Morin E."/>
            <person name="Salamov A."/>
            <person name="Lipzen A."/>
            <person name="Mereny Z."/>
            <person name="Hegedus B."/>
            <person name="Baldrian P."/>
            <person name="Stursova M."/>
            <person name="Weitz H."/>
            <person name="Taylor A."/>
            <person name="Grigoriev I.V."/>
            <person name="Nagy L.G."/>
            <person name="Martin F."/>
            <person name="Kauserud H."/>
        </authorList>
    </citation>
    <scope>NUCLEOTIDE SEQUENCE</scope>
    <source>
        <strain evidence="2">9144</strain>
    </source>
</reference>
<keyword evidence="1" id="KW-1133">Transmembrane helix</keyword>
<evidence type="ECO:0000313" key="3">
    <source>
        <dbReference type="Proteomes" id="UP001219525"/>
    </source>
</evidence>
<comment type="caution">
    <text evidence="2">The sequence shown here is derived from an EMBL/GenBank/DDBJ whole genome shotgun (WGS) entry which is preliminary data.</text>
</comment>
<evidence type="ECO:0000313" key="2">
    <source>
        <dbReference type="EMBL" id="KAJ7190213.1"/>
    </source>
</evidence>
<protein>
    <submittedName>
        <fullName evidence="2">Uncharacterized protein</fullName>
    </submittedName>
</protein>
<gene>
    <name evidence="2" type="ORF">GGX14DRAFT_483550</name>
</gene>
<accession>A0AAD6UM87</accession>
<dbReference type="AlphaFoldDB" id="A0AAD6UM87"/>
<proteinExistence type="predicted"/>
<dbReference type="Proteomes" id="UP001219525">
    <property type="component" value="Unassembled WGS sequence"/>
</dbReference>
<keyword evidence="1" id="KW-0472">Membrane</keyword>
<keyword evidence="1" id="KW-0812">Transmembrane</keyword>
<sequence length="168" mass="19059">MAFNHSARIWAPGESFIRYLGTGGSRLRLHMTVRRQGRSHSVPGDILWVPGVFGFWGIILGFGGSWVLGDKMAFNHSTRIWVLGESFIRYLGTGGSKLRLYMTVRRQGRSHSRSSGATFWDLGDMRCEFVPQQTQFRFFGQLSLTLGSGGFCEFALMAPHRFWDLRGF</sequence>
<dbReference type="EMBL" id="JARJCW010000154">
    <property type="protein sequence ID" value="KAJ7190213.1"/>
    <property type="molecule type" value="Genomic_DNA"/>
</dbReference>
<keyword evidence="3" id="KW-1185">Reference proteome</keyword>
<name>A0AAD6UM87_9AGAR</name>